<protein>
    <submittedName>
        <fullName evidence="9">DoxX family protein</fullName>
    </submittedName>
</protein>
<keyword evidence="5 8" id="KW-1133">Transmembrane helix</keyword>
<dbReference type="GO" id="GO:0005886">
    <property type="term" value="C:plasma membrane"/>
    <property type="evidence" value="ECO:0007669"/>
    <property type="project" value="UniProtKB-SubCell"/>
</dbReference>
<evidence type="ECO:0000256" key="4">
    <source>
        <dbReference type="ARBA" id="ARBA00022692"/>
    </source>
</evidence>
<comment type="caution">
    <text evidence="9">The sequence shown here is derived from an EMBL/GenBank/DDBJ whole genome shotgun (WGS) entry which is preliminary data.</text>
</comment>
<accession>A0ABD6FIU4</accession>
<feature type="transmembrane region" description="Helical" evidence="8">
    <location>
        <begin position="120"/>
        <end position="144"/>
    </location>
</feature>
<dbReference type="InterPro" id="IPR032808">
    <property type="entry name" value="DoxX"/>
</dbReference>
<organism evidence="9 10">
    <name type="scientific">Thermocrispum agreste</name>
    <dbReference type="NCBI Taxonomy" id="37925"/>
    <lineage>
        <taxon>Bacteria</taxon>
        <taxon>Bacillati</taxon>
        <taxon>Actinomycetota</taxon>
        <taxon>Actinomycetes</taxon>
        <taxon>Pseudonocardiales</taxon>
        <taxon>Pseudonocardiaceae</taxon>
        <taxon>Thermocrispum</taxon>
    </lineage>
</organism>
<reference evidence="9 10" key="1">
    <citation type="journal article" date="2021" name="BMC Genomics">
        <title>Genome-resolved metagenome and metatranscriptome analyses of thermophilic composting reveal key bacterial players and their metabolic interactions.</title>
        <authorList>
            <person name="Braga L.P.P."/>
            <person name="Pereira R.V."/>
            <person name="Martins L.F."/>
            <person name="Moura L.M.S."/>
            <person name="Sanchez F.B."/>
            <person name="Patane J.S.L."/>
            <person name="da Silva A.M."/>
            <person name="Setubal J.C."/>
        </authorList>
    </citation>
    <scope>NUCLEOTIDE SEQUENCE [LARGE SCALE GENOMIC DNA]</scope>
    <source>
        <strain evidence="9">ZC4RG45</strain>
    </source>
</reference>
<evidence type="ECO:0000256" key="8">
    <source>
        <dbReference type="SAM" id="Phobius"/>
    </source>
</evidence>
<dbReference type="PANTHER" id="PTHR33452:SF1">
    <property type="entry name" value="INNER MEMBRANE PROTEIN YPHA-RELATED"/>
    <property type="match status" value="1"/>
</dbReference>
<proteinExistence type="inferred from homology"/>
<sequence>MSANDEFYSSEATRRLPSPGTGQSEPPPPVRTDRIDPSTDFGEDEDFVETRWHGGLDLGLLILRIAVGGAMLLKGLYKFGMFGGPGLESVADMLARKYDFTNETTLAWVLAVTEVGAGGALILGLFTPLAAAAILSITSCVVYLDRAVGYFPETIGANQGPGYAYPLLIGAGALALLFTGPGRASGDAGFSWRKRPVGWGVFGILLAAAAVLVVVLVFR</sequence>
<evidence type="ECO:0000313" key="9">
    <source>
        <dbReference type="EMBL" id="MFO7193842.1"/>
    </source>
</evidence>
<evidence type="ECO:0000313" key="10">
    <source>
        <dbReference type="Proteomes" id="UP000249324"/>
    </source>
</evidence>
<comment type="similarity">
    <text evidence="2">Belongs to the DoxX family.</text>
</comment>
<feature type="transmembrane region" description="Helical" evidence="8">
    <location>
        <begin position="196"/>
        <end position="218"/>
    </location>
</feature>
<evidence type="ECO:0000256" key="7">
    <source>
        <dbReference type="SAM" id="MobiDB-lite"/>
    </source>
</evidence>
<dbReference type="Proteomes" id="UP000249324">
    <property type="component" value="Unassembled WGS sequence"/>
</dbReference>
<feature type="region of interest" description="Disordered" evidence="7">
    <location>
        <begin position="1"/>
        <end position="40"/>
    </location>
</feature>
<name>A0ABD6FIU4_9PSEU</name>
<dbReference type="EMBL" id="QGUI02000286">
    <property type="protein sequence ID" value="MFO7193842.1"/>
    <property type="molecule type" value="Genomic_DNA"/>
</dbReference>
<feature type="transmembrane region" description="Helical" evidence="8">
    <location>
        <begin position="164"/>
        <end position="184"/>
    </location>
</feature>
<dbReference type="InterPro" id="IPR051907">
    <property type="entry name" value="DoxX-like_oxidoreductase"/>
</dbReference>
<dbReference type="AlphaFoldDB" id="A0ABD6FIU4"/>
<keyword evidence="4 8" id="KW-0812">Transmembrane</keyword>
<dbReference type="Pfam" id="PF07681">
    <property type="entry name" value="DoxX"/>
    <property type="match status" value="1"/>
</dbReference>
<evidence type="ECO:0000256" key="2">
    <source>
        <dbReference type="ARBA" id="ARBA00006679"/>
    </source>
</evidence>
<keyword evidence="3" id="KW-1003">Cell membrane</keyword>
<dbReference type="PANTHER" id="PTHR33452">
    <property type="entry name" value="OXIDOREDUCTASE CATD-RELATED"/>
    <property type="match status" value="1"/>
</dbReference>
<feature type="transmembrane region" description="Helical" evidence="8">
    <location>
        <begin position="58"/>
        <end position="77"/>
    </location>
</feature>
<evidence type="ECO:0000256" key="5">
    <source>
        <dbReference type="ARBA" id="ARBA00022989"/>
    </source>
</evidence>
<gene>
    <name evidence="9" type="ORF">DIU77_016480</name>
</gene>
<evidence type="ECO:0000256" key="3">
    <source>
        <dbReference type="ARBA" id="ARBA00022475"/>
    </source>
</evidence>
<evidence type="ECO:0000256" key="1">
    <source>
        <dbReference type="ARBA" id="ARBA00004651"/>
    </source>
</evidence>
<keyword evidence="6 8" id="KW-0472">Membrane</keyword>
<comment type="subcellular location">
    <subcellularLocation>
        <location evidence="1">Cell membrane</location>
        <topology evidence="1">Multi-pass membrane protein</topology>
    </subcellularLocation>
</comment>
<evidence type="ECO:0000256" key="6">
    <source>
        <dbReference type="ARBA" id="ARBA00023136"/>
    </source>
</evidence>